<keyword evidence="6 10" id="KW-0812">Transmembrane</keyword>
<proteinExistence type="predicted"/>
<reference evidence="12 13" key="1">
    <citation type="submission" date="2016-04" db="EMBL/GenBank/DDBJ databases">
        <authorList>
            <person name="Evans L.H."/>
            <person name="Alamgir A."/>
            <person name="Owens N."/>
            <person name="Weber N.D."/>
            <person name="Virtaneva K."/>
            <person name="Barbian K."/>
            <person name="Babar A."/>
            <person name="Rosenke K."/>
        </authorList>
    </citation>
    <scope>NUCLEOTIDE SEQUENCE [LARGE SCALE GENOMIC DNA]</scope>
    <source>
        <strain evidence="12 13">PMB02</strain>
    </source>
</reference>
<dbReference type="SUPFAM" id="SSF47384">
    <property type="entry name" value="Homodimeric domain of signal transducing histidine kinase"/>
    <property type="match status" value="1"/>
</dbReference>
<dbReference type="InterPro" id="IPR005467">
    <property type="entry name" value="His_kinase_dom"/>
</dbReference>
<keyword evidence="7 12" id="KW-0418">Kinase</keyword>
<accession>A0A179SDA4</accession>
<comment type="subcellular location">
    <subcellularLocation>
        <location evidence="2">Membrane</location>
    </subcellularLocation>
</comment>
<evidence type="ECO:0000256" key="4">
    <source>
        <dbReference type="ARBA" id="ARBA00022553"/>
    </source>
</evidence>
<keyword evidence="8 10" id="KW-1133">Transmembrane helix</keyword>
<organism evidence="12 13">
    <name type="scientific">Methylobacterium platani</name>
    <dbReference type="NCBI Taxonomy" id="427683"/>
    <lineage>
        <taxon>Bacteria</taxon>
        <taxon>Pseudomonadati</taxon>
        <taxon>Pseudomonadota</taxon>
        <taxon>Alphaproteobacteria</taxon>
        <taxon>Hyphomicrobiales</taxon>
        <taxon>Methylobacteriaceae</taxon>
        <taxon>Methylobacterium</taxon>
    </lineage>
</organism>
<dbReference type="PANTHER" id="PTHR45436:SF1">
    <property type="entry name" value="SENSOR PROTEIN QSEC"/>
    <property type="match status" value="1"/>
</dbReference>
<dbReference type="PROSITE" id="PS50109">
    <property type="entry name" value="HIS_KIN"/>
    <property type="match status" value="1"/>
</dbReference>
<keyword evidence="4" id="KW-0597">Phosphoprotein</keyword>
<dbReference type="STRING" id="427683.A5481_13595"/>
<evidence type="ECO:0000256" key="9">
    <source>
        <dbReference type="ARBA" id="ARBA00023136"/>
    </source>
</evidence>
<evidence type="ECO:0000256" key="2">
    <source>
        <dbReference type="ARBA" id="ARBA00004370"/>
    </source>
</evidence>
<evidence type="ECO:0000313" key="13">
    <source>
        <dbReference type="Proteomes" id="UP000078316"/>
    </source>
</evidence>
<dbReference type="PRINTS" id="PR00344">
    <property type="entry name" value="BCTRLSENSOR"/>
</dbReference>
<dbReference type="InterPro" id="IPR036890">
    <property type="entry name" value="HATPase_C_sf"/>
</dbReference>
<dbReference type="SMART" id="SM00387">
    <property type="entry name" value="HATPase_c"/>
    <property type="match status" value="1"/>
</dbReference>
<dbReference type="CDD" id="cd00082">
    <property type="entry name" value="HisKA"/>
    <property type="match status" value="1"/>
</dbReference>
<dbReference type="EMBL" id="LWHQ01000023">
    <property type="protein sequence ID" value="OAS24455.1"/>
    <property type="molecule type" value="Genomic_DNA"/>
</dbReference>
<evidence type="ECO:0000256" key="1">
    <source>
        <dbReference type="ARBA" id="ARBA00000085"/>
    </source>
</evidence>
<dbReference type="Pfam" id="PF00512">
    <property type="entry name" value="HisKA"/>
    <property type="match status" value="1"/>
</dbReference>
<dbReference type="GO" id="GO:0000155">
    <property type="term" value="F:phosphorelay sensor kinase activity"/>
    <property type="evidence" value="ECO:0007669"/>
    <property type="project" value="InterPro"/>
</dbReference>
<dbReference type="Gene3D" id="1.10.287.130">
    <property type="match status" value="1"/>
</dbReference>
<gene>
    <name evidence="12" type="ORF">A5481_13595</name>
</gene>
<dbReference type="InterPro" id="IPR036097">
    <property type="entry name" value="HisK_dim/P_sf"/>
</dbReference>
<comment type="catalytic activity">
    <reaction evidence="1">
        <text>ATP + protein L-histidine = ADP + protein N-phospho-L-histidine.</text>
        <dbReference type="EC" id="2.7.13.3"/>
    </reaction>
</comment>
<dbReference type="InterPro" id="IPR050428">
    <property type="entry name" value="TCS_sensor_his_kinase"/>
</dbReference>
<keyword evidence="9 10" id="KW-0472">Membrane</keyword>
<dbReference type="OrthoDB" id="8673316at2"/>
<dbReference type="EC" id="2.7.13.3" evidence="3"/>
<protein>
    <recommendedName>
        <fullName evidence="3">histidine kinase</fullName>
        <ecNumber evidence="3">2.7.13.3</ecNumber>
    </recommendedName>
</protein>
<evidence type="ECO:0000256" key="8">
    <source>
        <dbReference type="ARBA" id="ARBA00022989"/>
    </source>
</evidence>
<dbReference type="Gene3D" id="3.30.565.10">
    <property type="entry name" value="Histidine kinase-like ATPase, C-terminal domain"/>
    <property type="match status" value="1"/>
</dbReference>
<name>A0A179SDA4_9HYPH</name>
<feature type="transmembrane region" description="Helical" evidence="10">
    <location>
        <begin position="161"/>
        <end position="184"/>
    </location>
</feature>
<evidence type="ECO:0000256" key="7">
    <source>
        <dbReference type="ARBA" id="ARBA00022777"/>
    </source>
</evidence>
<dbReference type="PANTHER" id="PTHR45436">
    <property type="entry name" value="SENSOR HISTIDINE KINASE YKOH"/>
    <property type="match status" value="1"/>
</dbReference>
<dbReference type="AlphaFoldDB" id="A0A179SDA4"/>
<evidence type="ECO:0000256" key="10">
    <source>
        <dbReference type="SAM" id="Phobius"/>
    </source>
</evidence>
<dbReference type="SMART" id="SM00388">
    <property type="entry name" value="HisKA"/>
    <property type="match status" value="1"/>
</dbReference>
<dbReference type="RefSeq" id="WP_048434508.1">
    <property type="nucleotide sequence ID" value="NZ_LWHQ01000023.1"/>
</dbReference>
<dbReference type="CDD" id="cd00075">
    <property type="entry name" value="HATPase"/>
    <property type="match status" value="1"/>
</dbReference>
<dbReference type="Pfam" id="PF08521">
    <property type="entry name" value="2CSK_N"/>
    <property type="match status" value="1"/>
</dbReference>
<evidence type="ECO:0000256" key="5">
    <source>
        <dbReference type="ARBA" id="ARBA00022679"/>
    </source>
</evidence>
<evidence type="ECO:0000256" key="6">
    <source>
        <dbReference type="ARBA" id="ARBA00022692"/>
    </source>
</evidence>
<dbReference type="InterPro" id="IPR003661">
    <property type="entry name" value="HisK_dim/P_dom"/>
</dbReference>
<dbReference type="Pfam" id="PF02518">
    <property type="entry name" value="HATPase_c"/>
    <property type="match status" value="1"/>
</dbReference>
<evidence type="ECO:0000256" key="3">
    <source>
        <dbReference type="ARBA" id="ARBA00012438"/>
    </source>
</evidence>
<dbReference type="SUPFAM" id="SSF55874">
    <property type="entry name" value="ATPase domain of HSP90 chaperone/DNA topoisomerase II/histidine kinase"/>
    <property type="match status" value="1"/>
</dbReference>
<dbReference type="InterPro" id="IPR013727">
    <property type="entry name" value="2CSK_N"/>
</dbReference>
<feature type="transmembrane region" description="Helical" evidence="10">
    <location>
        <begin position="12"/>
        <end position="35"/>
    </location>
</feature>
<dbReference type="GO" id="GO:0005886">
    <property type="term" value="C:plasma membrane"/>
    <property type="evidence" value="ECO:0007669"/>
    <property type="project" value="TreeGrafter"/>
</dbReference>
<evidence type="ECO:0000313" key="12">
    <source>
        <dbReference type="EMBL" id="OAS24455.1"/>
    </source>
</evidence>
<feature type="domain" description="Histidine kinase" evidence="11">
    <location>
        <begin position="248"/>
        <end position="466"/>
    </location>
</feature>
<sequence length="472" mass="49713">MSRRPPSLRRGLALGVLLPAAAVALALGLGGALVIRDVVETTHDRLLDGSVLAIAERLAVDEDNEVTVDLPRVALGMLESQAQDRIYYSVSYRGQLVTGYRDLPRPASELAPGPTRHWDAEMRGAPVRVAAQARPVYGKPGAVLVQVAETRDARRSLEWRLLAGLFLLEGVLLALVGILTWYGIRRGLAPLDRLSAEIERRAAPGAVSLQPLDASPVPVEARAPVLAFNTLLGRLDEVMATVRRFTGDASHQMRTPLAVLRMHVDLARRHGVGASPEGRAALDDIEGAALRLEHLLAQLLALARADEDPGAIAMTDLDLAGLAAAVLAEQVPWALAAGIEVEFERPDGPVTVSAHPTLLGEILTNVVDNAIRYAGPGARVVVRVADGPGGARAEVEDDGPGIAPALREKVFSRFYRVARSGGPEGSGLGLAVVRALADRIGAAVSLHEAGTGGPGLLVRIAFPPGGAEARLP</sequence>
<evidence type="ECO:0000259" key="11">
    <source>
        <dbReference type="PROSITE" id="PS50109"/>
    </source>
</evidence>
<dbReference type="Proteomes" id="UP000078316">
    <property type="component" value="Unassembled WGS sequence"/>
</dbReference>
<keyword evidence="5" id="KW-0808">Transferase</keyword>
<dbReference type="InterPro" id="IPR003594">
    <property type="entry name" value="HATPase_dom"/>
</dbReference>
<comment type="caution">
    <text evidence="12">The sequence shown here is derived from an EMBL/GenBank/DDBJ whole genome shotgun (WGS) entry which is preliminary data.</text>
</comment>
<dbReference type="InterPro" id="IPR004358">
    <property type="entry name" value="Sig_transdc_His_kin-like_C"/>
</dbReference>